<dbReference type="AlphaFoldDB" id="A0A9Q3VC35"/>
<dbReference type="InterPro" id="IPR053162">
    <property type="entry name" value="DnaD"/>
</dbReference>
<dbReference type="PANTHER" id="PTHR37293">
    <property type="entry name" value="PHAGE REPLICATION PROTEIN-RELATED"/>
    <property type="match status" value="1"/>
</dbReference>
<reference evidence="3" key="1">
    <citation type="submission" date="2020-02" db="EMBL/GenBank/DDBJ databases">
        <authorList>
            <person name="Fillo S."/>
            <person name="Giordani F."/>
            <person name="Tonon E."/>
            <person name="Drigo I."/>
            <person name="Anselmo A."/>
            <person name="Fortunato A."/>
            <person name="Bano L."/>
            <person name="Lista F."/>
        </authorList>
    </citation>
    <scope>NUCLEOTIDE SEQUENCE</scope>
    <source>
        <strain evidence="3">IZSVe-TV_9877_3_12</strain>
    </source>
</reference>
<comment type="caution">
    <text evidence="3">The sequence shown here is derived from an EMBL/GenBank/DDBJ whole genome shotgun (WGS) entry which is preliminary data.</text>
</comment>
<dbReference type="Gene3D" id="1.10.10.630">
    <property type="entry name" value="DnaD domain-like"/>
    <property type="match status" value="1"/>
</dbReference>
<reference evidence="3" key="2">
    <citation type="journal article" date="2021" name="Microorganisms">
        <title>Extensive Genome Exploration of Clostridium botulinum Group III Field Strains.</title>
        <authorList>
            <person name="Fillo S."/>
            <person name="Giordani F."/>
            <person name="Tonon E."/>
            <person name="Drigo I."/>
            <person name="Anselmo A."/>
            <person name="Fortunato A."/>
            <person name="Lista F."/>
            <person name="Bano L."/>
        </authorList>
    </citation>
    <scope>NUCLEOTIDE SEQUENCE</scope>
    <source>
        <strain evidence="3">IZSVe-TV_9877_3_12</strain>
    </source>
</reference>
<dbReference type="RefSeq" id="WP_198091310.1">
    <property type="nucleotide sequence ID" value="NZ_JAAMYB010000025.1"/>
</dbReference>
<dbReference type="Pfam" id="PF07261">
    <property type="entry name" value="DnaB_2"/>
    <property type="match status" value="1"/>
</dbReference>
<dbReference type="PANTHER" id="PTHR37293:SF5">
    <property type="entry name" value="DNA REPLICATION PROTEIN"/>
    <property type="match status" value="1"/>
</dbReference>
<dbReference type="NCBIfam" id="TIGR01446">
    <property type="entry name" value="DnaD_dom"/>
    <property type="match status" value="1"/>
</dbReference>
<protein>
    <submittedName>
        <fullName evidence="3">DnaD domain protein</fullName>
    </submittedName>
</protein>
<accession>A0A9Q3VC35</accession>
<evidence type="ECO:0000313" key="3">
    <source>
        <dbReference type="EMBL" id="MCD3196116.1"/>
    </source>
</evidence>
<name>A0A9Q3VC35_CLOBO</name>
<sequence>MAKYRQLQTNFWNDGFVLDLTPEEKYFYLYLMTNPSTAQCGVYELPKRIIETQTGYNRDTIDKLLARFMEYEKIKYCNETKEIMIKNWIRYNKPTNNNAIKCVNSELKGVKCKEYINEVYEQCNNLSLNVKLIFQGLFECINGVNKNKDDEQPQEGVENVIYTFESNVHTLTPIQRDKVIEWSKKYTVDVITLAIEEAVNNNVKNIKYIDKILMIWSQKGLYSEEDIKEYIVKWRRSKERKEDNGERQYDFKELEKKLLGWDDENMCDEKES</sequence>
<evidence type="ECO:0000313" key="4">
    <source>
        <dbReference type="Proteomes" id="UP000813637"/>
    </source>
</evidence>
<comment type="similarity">
    <text evidence="1">Belongs to the DnaB/DnaD family.</text>
</comment>
<dbReference type="EMBL" id="JAAMYB010000025">
    <property type="protein sequence ID" value="MCD3196116.1"/>
    <property type="molecule type" value="Genomic_DNA"/>
</dbReference>
<dbReference type="Proteomes" id="UP000813637">
    <property type="component" value="Unassembled WGS sequence"/>
</dbReference>
<dbReference type="SUPFAM" id="SSF158499">
    <property type="entry name" value="DnaD domain-like"/>
    <property type="match status" value="1"/>
</dbReference>
<proteinExistence type="inferred from homology"/>
<feature type="domain" description="DnaB/C C-terminal" evidence="2">
    <location>
        <begin position="163"/>
        <end position="231"/>
    </location>
</feature>
<evidence type="ECO:0000256" key="1">
    <source>
        <dbReference type="ARBA" id="ARBA00093462"/>
    </source>
</evidence>
<dbReference type="InterPro" id="IPR006343">
    <property type="entry name" value="DnaB/C_C"/>
</dbReference>
<evidence type="ECO:0000259" key="2">
    <source>
        <dbReference type="Pfam" id="PF07261"/>
    </source>
</evidence>
<organism evidence="3 4">
    <name type="scientific">Clostridium botulinum C</name>
    <dbReference type="NCBI Taxonomy" id="36828"/>
    <lineage>
        <taxon>Bacteria</taxon>
        <taxon>Bacillati</taxon>
        <taxon>Bacillota</taxon>
        <taxon>Clostridia</taxon>
        <taxon>Eubacteriales</taxon>
        <taxon>Clostridiaceae</taxon>
        <taxon>Clostridium</taxon>
    </lineage>
</organism>
<gene>
    <name evidence="3" type="ORF">G8S53_12685</name>
</gene>
<dbReference type="InterPro" id="IPR034829">
    <property type="entry name" value="DnaD-like_sf"/>
</dbReference>